<dbReference type="Pfam" id="PF07729">
    <property type="entry name" value="FCD"/>
    <property type="match status" value="1"/>
</dbReference>
<keyword evidence="2" id="KW-0238">DNA-binding</keyword>
<dbReference type="InterPro" id="IPR008920">
    <property type="entry name" value="TF_FadR/GntR_C"/>
</dbReference>
<evidence type="ECO:0000256" key="2">
    <source>
        <dbReference type="ARBA" id="ARBA00023125"/>
    </source>
</evidence>
<dbReference type="InterPro" id="IPR011711">
    <property type="entry name" value="GntR_C"/>
</dbReference>
<dbReference type="Gene3D" id="1.20.120.530">
    <property type="entry name" value="GntR ligand-binding domain-like"/>
    <property type="match status" value="1"/>
</dbReference>
<dbReference type="EMBL" id="LN899819">
    <property type="protein sequence ID" value="CUV12836.1"/>
    <property type="molecule type" value="Genomic_DNA"/>
</dbReference>
<dbReference type="AlphaFoldDB" id="A0A0S4TS01"/>
<evidence type="ECO:0000256" key="1">
    <source>
        <dbReference type="ARBA" id="ARBA00023015"/>
    </source>
</evidence>
<dbReference type="SUPFAM" id="SSF48008">
    <property type="entry name" value="GntR ligand-binding domain-like"/>
    <property type="match status" value="1"/>
</dbReference>
<evidence type="ECO:0000259" key="4">
    <source>
        <dbReference type="Pfam" id="PF07729"/>
    </source>
</evidence>
<evidence type="ECO:0000256" key="3">
    <source>
        <dbReference type="ARBA" id="ARBA00023163"/>
    </source>
</evidence>
<reference evidence="5" key="1">
    <citation type="submission" date="2015-10" db="EMBL/GenBank/DDBJ databases">
        <authorList>
            <person name="Gilbert D.G."/>
        </authorList>
    </citation>
    <scope>NUCLEOTIDE SEQUENCE</scope>
    <source>
        <strain evidence="5">Phyl III-seqv23</strain>
    </source>
</reference>
<proteinExistence type="predicted"/>
<keyword evidence="3" id="KW-0804">Transcription</keyword>
<organism evidence="5">
    <name type="scientific">Ralstonia solanacearum</name>
    <name type="common">Pseudomonas solanacearum</name>
    <dbReference type="NCBI Taxonomy" id="305"/>
    <lineage>
        <taxon>Bacteria</taxon>
        <taxon>Pseudomonadati</taxon>
        <taxon>Pseudomonadota</taxon>
        <taxon>Betaproteobacteria</taxon>
        <taxon>Burkholderiales</taxon>
        <taxon>Burkholderiaceae</taxon>
        <taxon>Ralstonia</taxon>
        <taxon>Ralstonia solanacearum species complex</taxon>
    </lineage>
</organism>
<dbReference type="GO" id="GO:0003677">
    <property type="term" value="F:DNA binding"/>
    <property type="evidence" value="ECO:0007669"/>
    <property type="project" value="UniProtKB-KW"/>
</dbReference>
<feature type="domain" description="GntR C-terminal" evidence="4">
    <location>
        <begin position="63"/>
        <end position="134"/>
    </location>
</feature>
<sequence>MMVPPPPSASAEPLRFRARAACLPDGVLPGGFGGVRVLVCRRCPSGQAAGARRSAAPRPVGRVRFRESLVEASGNAFFIGTMQCVNRVRRLLSYRSMQHHERYPEHARQHLHILDLPARERNEAASDMMRAHLRHTLDAITNIASILEPSPA</sequence>
<name>A0A0S4TS01_RALSL</name>
<keyword evidence="1" id="KW-0805">Transcription regulation</keyword>
<gene>
    <name evidence="5" type="ORF">RUN39_v1_440015</name>
</gene>
<accession>A0A0S4TS01</accession>
<evidence type="ECO:0000313" key="5">
    <source>
        <dbReference type="EMBL" id="CUV12836.1"/>
    </source>
</evidence>
<protein>
    <submittedName>
        <fullName evidence="5">Transcription regulator protein</fullName>
    </submittedName>
</protein>